<dbReference type="PANTHER" id="PTHR41259:SF1">
    <property type="entry name" value="DOUBLE-STRAND BREAK REPAIR RAD50 ATPASE, PUTATIVE-RELATED"/>
    <property type="match status" value="1"/>
</dbReference>
<dbReference type="RefSeq" id="WP_127193834.1">
    <property type="nucleotide sequence ID" value="NZ_RZNY01000019.1"/>
</dbReference>
<gene>
    <name evidence="4" type="ORF">EJP82_19990</name>
</gene>
<dbReference type="Proteomes" id="UP000279446">
    <property type="component" value="Unassembled WGS sequence"/>
</dbReference>
<comment type="caution">
    <text evidence="4">The sequence shown here is derived from an EMBL/GenBank/DDBJ whole genome shotgun (WGS) entry which is preliminary data.</text>
</comment>
<dbReference type="AlphaFoldDB" id="A0A3S1C5H7"/>
<dbReference type="Pfam" id="PF13514">
    <property type="entry name" value="AAA_27"/>
    <property type="match status" value="1"/>
</dbReference>
<feature type="domain" description="YhaN AAA" evidence="3">
    <location>
        <begin position="1"/>
        <end position="214"/>
    </location>
</feature>
<evidence type="ECO:0000259" key="3">
    <source>
        <dbReference type="Pfam" id="PF13514"/>
    </source>
</evidence>
<dbReference type="InterPro" id="IPR038734">
    <property type="entry name" value="YhaN_AAA"/>
</dbReference>
<protein>
    <recommendedName>
        <fullName evidence="3">YhaN AAA domain-containing protein</fullName>
    </recommendedName>
</protein>
<proteinExistence type="predicted"/>
<reference evidence="4 5" key="1">
    <citation type="submission" date="2018-12" db="EMBL/GenBank/DDBJ databases">
        <authorList>
            <person name="Sun L."/>
            <person name="Chen Z."/>
        </authorList>
    </citation>
    <scope>NUCLEOTIDE SEQUENCE [LARGE SCALE GENOMIC DNA]</scope>
    <source>
        <strain evidence="4 5">DSM 15890</strain>
    </source>
</reference>
<evidence type="ECO:0000256" key="1">
    <source>
        <dbReference type="SAM" id="Coils"/>
    </source>
</evidence>
<feature type="coiled-coil region" evidence="1">
    <location>
        <begin position="845"/>
        <end position="886"/>
    </location>
</feature>
<dbReference type="InterPro" id="IPR027417">
    <property type="entry name" value="P-loop_NTPase"/>
</dbReference>
<feature type="coiled-coil region" evidence="1">
    <location>
        <begin position="630"/>
        <end position="664"/>
    </location>
</feature>
<dbReference type="SUPFAM" id="SSF52540">
    <property type="entry name" value="P-loop containing nucleoside triphosphate hydrolases"/>
    <property type="match status" value="1"/>
</dbReference>
<feature type="transmembrane region" description="Helical" evidence="2">
    <location>
        <begin position="524"/>
        <end position="545"/>
    </location>
</feature>
<name>A0A3S1C5H7_9BACL</name>
<feature type="coiled-coil region" evidence="1">
    <location>
        <begin position="289"/>
        <end position="316"/>
    </location>
</feature>
<keyword evidence="2" id="KW-0472">Membrane</keyword>
<feature type="coiled-coil region" evidence="1">
    <location>
        <begin position="707"/>
        <end position="757"/>
    </location>
</feature>
<feature type="transmembrane region" description="Helical" evidence="2">
    <location>
        <begin position="498"/>
        <end position="518"/>
    </location>
</feature>
<evidence type="ECO:0000256" key="2">
    <source>
        <dbReference type="SAM" id="Phobius"/>
    </source>
</evidence>
<evidence type="ECO:0000313" key="4">
    <source>
        <dbReference type="EMBL" id="RUT43404.1"/>
    </source>
</evidence>
<keyword evidence="5" id="KW-1185">Reference proteome</keyword>
<keyword evidence="1" id="KW-0175">Coiled coil</keyword>
<accession>A0A3S1C5H7</accession>
<keyword evidence="2" id="KW-0812">Transmembrane</keyword>
<dbReference type="Gene3D" id="3.40.50.300">
    <property type="entry name" value="P-loop containing nucleotide triphosphate hydrolases"/>
    <property type="match status" value="2"/>
</dbReference>
<organism evidence="4 5">
    <name type="scientific">Paenibacillus anaericanus</name>
    <dbReference type="NCBI Taxonomy" id="170367"/>
    <lineage>
        <taxon>Bacteria</taxon>
        <taxon>Bacillati</taxon>
        <taxon>Bacillota</taxon>
        <taxon>Bacilli</taxon>
        <taxon>Bacillales</taxon>
        <taxon>Paenibacillaceae</taxon>
        <taxon>Paenibacillus</taxon>
    </lineage>
</organism>
<dbReference type="OrthoDB" id="9764467at2"/>
<dbReference type="EMBL" id="RZNY01000019">
    <property type="protein sequence ID" value="RUT43404.1"/>
    <property type="molecule type" value="Genomic_DNA"/>
</dbReference>
<sequence length="1061" mass="121069">MRLEKLQVSGFGHLHGVDVELQGPVTVLYGPNEAGKSTLLGFVRAILFGIPSRASGHLRYEPTQGSIHGGMLTIEGEDGALWSIERYAGHADGRALSGTRGDRLRITKSDLDGRLQELTQQEMQRELLGGMSKEMFKQLFAVSLSELQEVSALQSEEMSRFLFHAGIGGGAAVLRGEKKLAQEMDKLYKPRGRNQEMAQMLQSLDRLRQETDAAKALLPRYNEVLVELEEVEAKRAKCTLERTLSLHEANKLEKAAEIRTEWFKREALLTELGALPLHRGFPEQGLIRWETLQGEKERLLLEIQETNRRCDVLHSEMASLILNQDILDHSGELNMLAGLMPGYESRMKQIAELESEALTLRGQLAQCLRSIDPVWRVEDLHNFAGTVSERENVRRYISRFAEYDKVMERLHTERFKQEREITALKSAYTSAVSRMEESKLNGLHQFDVLIPQDRAEIRSLWSETKLELDRWREISMSKLLDSRATAAEALTQDRMRSLYYRLLGGGAVLTVILPAGLWMTTGELWIAAIGGGFMILFDLFLWLGFKSGRTKGKNSLRRAGHTGNVSPVEARLSTLLSKLIRHPLTAAGKDMSSVSSIDPEDWELEERQLRQLMEGWYLWDQRHEVLEAEVLNCRSRATAAIDELQNLERELSRREAAFDDLVQEWESWLSERKLPRDLSPEAALEVFRLTEQGGELLSRIEGLSYKISGMQKENEDFKERCRSLRETPEGAARTSVISQLQKMLLELEAQLEIKSRRDILAIQLPPLEEERDRLEDRLDRVLTLEHNLLTEAHAEEGEDYLRRGVIAARRETLEKEVRQCDLVMFGGLDDERKQQLELLLHNHTGEELSRQVKEARETAEETERNWQNLQEQRGRLLQEQDSLEARCKQEDLSQRFAENKAALSESIDNYAVMAVCNELISRVRRIYEEERQPEVLRMASGYFAEMTGGVYRRIVLKMGTQELMAEHREHGAIESTYLSRGSAEQLYLAMRLALSEAVSGHAKLPILLDDLFVNFDASRMGGAISVLKEVSNRHQIIMMTCHKHVVDEIMAKIPGSQIVQL</sequence>
<keyword evidence="2" id="KW-1133">Transmembrane helix</keyword>
<dbReference type="PANTHER" id="PTHR41259">
    <property type="entry name" value="DOUBLE-STRAND BREAK REPAIR RAD50 ATPASE, PUTATIVE-RELATED"/>
    <property type="match status" value="1"/>
</dbReference>
<evidence type="ECO:0000313" key="5">
    <source>
        <dbReference type="Proteomes" id="UP000279446"/>
    </source>
</evidence>